<dbReference type="Proteomes" id="UP001634007">
    <property type="component" value="Unassembled WGS sequence"/>
</dbReference>
<dbReference type="EMBL" id="JBJKBG010000009">
    <property type="protein sequence ID" value="KAL3721630.1"/>
    <property type="molecule type" value="Genomic_DNA"/>
</dbReference>
<evidence type="ECO:0000313" key="2">
    <source>
        <dbReference type="Proteomes" id="UP001634007"/>
    </source>
</evidence>
<gene>
    <name evidence="1" type="ORF">ACJRO7_034034</name>
</gene>
<accession>A0ABD3J589</accession>
<evidence type="ECO:0000313" key="1">
    <source>
        <dbReference type="EMBL" id="KAL3721630.1"/>
    </source>
</evidence>
<reference evidence="1 2" key="1">
    <citation type="submission" date="2024-11" db="EMBL/GenBank/DDBJ databases">
        <title>Chromosome-level genome assembly of Eucalyptus globulus Labill. provides insights into its genome evolution.</title>
        <authorList>
            <person name="Li X."/>
        </authorList>
    </citation>
    <scope>NUCLEOTIDE SEQUENCE [LARGE SCALE GENOMIC DNA]</scope>
    <source>
        <strain evidence="1">CL2024</strain>
        <tissue evidence="1">Fresh tender leaves</tissue>
    </source>
</reference>
<keyword evidence="2" id="KW-1185">Reference proteome</keyword>
<comment type="caution">
    <text evidence="1">The sequence shown here is derived from an EMBL/GenBank/DDBJ whole genome shotgun (WGS) entry which is preliminary data.</text>
</comment>
<protein>
    <submittedName>
        <fullName evidence="1">Uncharacterized protein</fullName>
    </submittedName>
</protein>
<proteinExistence type="predicted"/>
<sequence>MEGNPATSLSIIMRTSAPTKTVSKAIVAGFLKPPHIDNYVVRMTDQHKRYTDSEEAFSSISAITDIVHSLETVWKVTASYQQALEGADREDGPVKTTQIKSWKLNQLGLSLFLCQKLKLLCTANMRFGDE</sequence>
<organism evidence="1 2">
    <name type="scientific">Eucalyptus globulus</name>
    <name type="common">Tasmanian blue gum</name>
    <dbReference type="NCBI Taxonomy" id="34317"/>
    <lineage>
        <taxon>Eukaryota</taxon>
        <taxon>Viridiplantae</taxon>
        <taxon>Streptophyta</taxon>
        <taxon>Embryophyta</taxon>
        <taxon>Tracheophyta</taxon>
        <taxon>Spermatophyta</taxon>
        <taxon>Magnoliopsida</taxon>
        <taxon>eudicotyledons</taxon>
        <taxon>Gunneridae</taxon>
        <taxon>Pentapetalae</taxon>
        <taxon>rosids</taxon>
        <taxon>malvids</taxon>
        <taxon>Myrtales</taxon>
        <taxon>Myrtaceae</taxon>
        <taxon>Myrtoideae</taxon>
        <taxon>Eucalypteae</taxon>
        <taxon>Eucalyptus</taxon>
    </lineage>
</organism>
<dbReference type="AlphaFoldDB" id="A0ABD3J589"/>
<name>A0ABD3J589_EUCGL</name>